<proteinExistence type="predicted"/>
<keyword evidence="2" id="KW-1185">Reference proteome</keyword>
<dbReference type="EMBL" id="JABEBT010000007">
    <property type="protein sequence ID" value="KAF7639091.1"/>
    <property type="molecule type" value="Genomic_DNA"/>
</dbReference>
<dbReference type="OrthoDB" id="5875790at2759"/>
<protein>
    <submittedName>
        <fullName evidence="1">Uncharacterized protein</fullName>
    </submittedName>
</protein>
<dbReference type="AlphaFoldDB" id="A0A8S9ZZG3"/>
<reference evidence="1" key="1">
    <citation type="journal article" date="2020" name="Ecol. Evol.">
        <title>Genome structure and content of the rice root-knot nematode (Meloidogyne graminicola).</title>
        <authorList>
            <person name="Phan N.T."/>
            <person name="Danchin E.G.J."/>
            <person name="Klopp C."/>
            <person name="Perfus-Barbeoch L."/>
            <person name="Kozlowski D.K."/>
            <person name="Koutsovoulos G.D."/>
            <person name="Lopez-Roques C."/>
            <person name="Bouchez O."/>
            <person name="Zahm M."/>
            <person name="Besnard G."/>
            <person name="Bellafiore S."/>
        </authorList>
    </citation>
    <scope>NUCLEOTIDE SEQUENCE</scope>
    <source>
        <strain evidence="1">VN-18</strain>
    </source>
</reference>
<evidence type="ECO:0000313" key="2">
    <source>
        <dbReference type="Proteomes" id="UP000605970"/>
    </source>
</evidence>
<name>A0A8S9ZZG3_9BILA</name>
<accession>A0A8S9ZZG3</accession>
<sequence length="131" mass="14439">MVDEVNPLQSNCAVKRSKNIQKHYKSFSALNGFEESIIERTTKERNLVEQVASNSNNNSSNTALPRLANALKSLLSSNGGFFKSKSVCVDAGDELIYYSNGSGPSTDSTRKSPLMPMYFYIFIIVPGSNNF</sequence>
<organism evidence="1 2">
    <name type="scientific">Meloidogyne graminicola</name>
    <dbReference type="NCBI Taxonomy" id="189291"/>
    <lineage>
        <taxon>Eukaryota</taxon>
        <taxon>Metazoa</taxon>
        <taxon>Ecdysozoa</taxon>
        <taxon>Nematoda</taxon>
        <taxon>Chromadorea</taxon>
        <taxon>Rhabditida</taxon>
        <taxon>Tylenchina</taxon>
        <taxon>Tylenchomorpha</taxon>
        <taxon>Tylenchoidea</taxon>
        <taxon>Meloidogynidae</taxon>
        <taxon>Meloidogyninae</taxon>
        <taxon>Meloidogyne</taxon>
    </lineage>
</organism>
<gene>
    <name evidence="1" type="ORF">Mgra_00001323</name>
</gene>
<comment type="caution">
    <text evidence="1">The sequence shown here is derived from an EMBL/GenBank/DDBJ whole genome shotgun (WGS) entry which is preliminary data.</text>
</comment>
<evidence type="ECO:0000313" key="1">
    <source>
        <dbReference type="EMBL" id="KAF7639091.1"/>
    </source>
</evidence>
<dbReference type="Proteomes" id="UP000605970">
    <property type="component" value="Unassembled WGS sequence"/>
</dbReference>